<dbReference type="InterPro" id="IPR018641">
    <property type="entry name" value="Trfase_1_rSAM/seldom-assoc"/>
</dbReference>
<reference evidence="1" key="1">
    <citation type="submission" date="2021-10" db="EMBL/GenBank/DDBJ databases">
        <title>Tamlana sargassums sp. nov., and Tamlana laminarinivorans sp. nov., two new bacteria isolated from the brown alga.</title>
        <authorList>
            <person name="Li J."/>
        </authorList>
    </citation>
    <scope>NUCLEOTIDE SEQUENCE</scope>
    <source>
        <strain evidence="1">62-3</strain>
    </source>
</reference>
<proteinExistence type="predicted"/>
<dbReference type="InterPro" id="IPR029044">
    <property type="entry name" value="Nucleotide-diphossugar_trans"/>
</dbReference>
<dbReference type="PANTHER" id="PTHR36529:SF1">
    <property type="entry name" value="GLYCOSYLTRANSFERASE"/>
    <property type="match status" value="1"/>
</dbReference>
<organism evidence="1 2">
    <name type="scientific">Neotamlana sargassicola</name>
    <dbReference type="NCBI Taxonomy" id="2883125"/>
    <lineage>
        <taxon>Bacteria</taxon>
        <taxon>Pseudomonadati</taxon>
        <taxon>Bacteroidota</taxon>
        <taxon>Flavobacteriia</taxon>
        <taxon>Flavobacteriales</taxon>
        <taxon>Flavobacteriaceae</taxon>
        <taxon>Neotamlana</taxon>
    </lineage>
</organism>
<dbReference type="SUPFAM" id="SSF53448">
    <property type="entry name" value="Nucleotide-diphospho-sugar transferases"/>
    <property type="match status" value="1"/>
</dbReference>
<dbReference type="EMBL" id="JAJAPX010000002">
    <property type="protein sequence ID" value="MCB4807664.1"/>
    <property type="molecule type" value="Genomic_DNA"/>
</dbReference>
<comment type="caution">
    <text evidence="1">The sequence shown here is derived from an EMBL/GenBank/DDBJ whole genome shotgun (WGS) entry which is preliminary data.</text>
</comment>
<name>A0A9X1L6J9_9FLAO</name>
<protein>
    <submittedName>
        <fullName evidence="1">DUF2064 domain-containing protein</fullName>
    </submittedName>
</protein>
<dbReference type="Gene3D" id="3.90.550.10">
    <property type="entry name" value="Spore Coat Polysaccharide Biosynthesis Protein SpsA, Chain A"/>
    <property type="match status" value="1"/>
</dbReference>
<keyword evidence="2" id="KW-1185">Reference proteome</keyword>
<dbReference type="RefSeq" id="WP_226695119.1">
    <property type="nucleotide sequence ID" value="NZ_JAJAPX010000002.1"/>
</dbReference>
<sequence length="226" mass="25256">MKQGTAILIFTNSAKKILHNKVITSAEFFNIIEAKTLKTVQKTGLPYFHFPESLQNGLSFGERFSNAIASVFEKGFQNIITIGSDIPHINTRILKTASSRLQNKSCVLGPSTDGGFYLMSFNKNDFNKESFAALPWETKTLKQNFIGDLTSRNLEFSLLEPLSDIDSSEDIILALKSSRPLPKSLKRLFSKLLTLTKHIFSPNKMHHSLFGVSKLFNKGSPIILSN</sequence>
<accession>A0A9X1L6J9</accession>
<gene>
    <name evidence="1" type="ORF">LG651_05330</name>
</gene>
<evidence type="ECO:0000313" key="1">
    <source>
        <dbReference type="EMBL" id="MCB4807664.1"/>
    </source>
</evidence>
<evidence type="ECO:0000313" key="2">
    <source>
        <dbReference type="Proteomes" id="UP001139286"/>
    </source>
</evidence>
<dbReference type="Pfam" id="PF09837">
    <property type="entry name" value="DUF2064"/>
    <property type="match status" value="1"/>
</dbReference>
<dbReference type="AlphaFoldDB" id="A0A9X1L6J9"/>
<dbReference type="PANTHER" id="PTHR36529">
    <property type="entry name" value="SLL1095 PROTEIN"/>
    <property type="match status" value="1"/>
</dbReference>
<dbReference type="Proteomes" id="UP001139286">
    <property type="component" value="Unassembled WGS sequence"/>
</dbReference>